<comment type="caution">
    <text evidence="8">The sequence shown here is derived from an EMBL/GenBank/DDBJ whole genome shotgun (WGS) entry which is preliminary data.</text>
</comment>
<dbReference type="GO" id="GO:0005960">
    <property type="term" value="C:glycine cleavage complex"/>
    <property type="evidence" value="ECO:0007669"/>
    <property type="project" value="UniProtKB-UniRule"/>
</dbReference>
<comment type="subcellular location">
    <subcellularLocation>
        <location evidence="5">Mitochondrion</location>
    </subcellularLocation>
</comment>
<dbReference type="EMBL" id="JASBNA010000049">
    <property type="protein sequence ID" value="KAK7680423.1"/>
    <property type="molecule type" value="Genomic_DNA"/>
</dbReference>
<comment type="cofactor">
    <cofactor evidence="5">
        <name>(R)-lipoate</name>
        <dbReference type="ChEBI" id="CHEBI:83088"/>
    </cofactor>
    <text evidence="5">Binds 1 lipoyl cofactor covalently.</text>
</comment>
<dbReference type="GO" id="GO:0009249">
    <property type="term" value="P:protein lipoylation"/>
    <property type="evidence" value="ECO:0007669"/>
    <property type="project" value="TreeGrafter"/>
</dbReference>
<evidence type="ECO:0000256" key="5">
    <source>
        <dbReference type="RuleBase" id="RU364055"/>
    </source>
</evidence>
<dbReference type="InterPro" id="IPR003016">
    <property type="entry name" value="2-oxoA_DH_lipoyl-BS"/>
</dbReference>
<proteinExistence type="inferred from homology"/>
<evidence type="ECO:0000256" key="1">
    <source>
        <dbReference type="ARBA" id="ARBA00009249"/>
    </source>
</evidence>
<dbReference type="InterPro" id="IPR002930">
    <property type="entry name" value="GCV_H"/>
</dbReference>
<dbReference type="InterPro" id="IPR017453">
    <property type="entry name" value="GCV_H_sub"/>
</dbReference>
<dbReference type="InterPro" id="IPR033753">
    <property type="entry name" value="GCV_H/Fam206"/>
</dbReference>
<dbReference type="InterPro" id="IPR011053">
    <property type="entry name" value="Single_hybrid_motif"/>
</dbReference>
<feature type="modified residue" description="N6-lipoyllysine" evidence="4">
    <location>
        <position position="151"/>
    </location>
</feature>
<feature type="domain" description="Lipoyl-binding" evidence="7">
    <location>
        <begin position="110"/>
        <end position="192"/>
    </location>
</feature>
<sequence>MLPGRALRLEVVRVEKTNIPSQSAGSPFSPSQPESCDSPAPLVSPVTRSSLMRPSVLARQFKPMIPSVRYNSTNFTINTQSHVFKYLNEGPKYVKFTEEHEWLAVHEDDTGFVGITTYAAEALGDATFIELPEVGTTVDIGENIGSVESVKSASEIYSPVHGEIIAVNDILESKPQLINDDPMGNGWIAQIKLLEPTTVESSEELMDSEQYEDSLKDE</sequence>
<name>A0AAW0FFE4_9APHY</name>
<organism evidence="8 9">
    <name type="scientific">Cerrena zonata</name>
    <dbReference type="NCBI Taxonomy" id="2478898"/>
    <lineage>
        <taxon>Eukaryota</taxon>
        <taxon>Fungi</taxon>
        <taxon>Dikarya</taxon>
        <taxon>Basidiomycota</taxon>
        <taxon>Agaricomycotina</taxon>
        <taxon>Agaricomycetes</taxon>
        <taxon>Polyporales</taxon>
        <taxon>Cerrenaceae</taxon>
        <taxon>Cerrena</taxon>
    </lineage>
</organism>
<evidence type="ECO:0000256" key="6">
    <source>
        <dbReference type="SAM" id="MobiDB-lite"/>
    </source>
</evidence>
<dbReference type="GO" id="GO:0019464">
    <property type="term" value="P:glycine decarboxylation via glycine cleavage system"/>
    <property type="evidence" value="ECO:0007669"/>
    <property type="project" value="UniProtKB-UniRule"/>
</dbReference>
<comment type="similarity">
    <text evidence="1 5">Belongs to the GcvH family.</text>
</comment>
<evidence type="ECO:0000256" key="3">
    <source>
        <dbReference type="ARBA" id="ARBA00022946"/>
    </source>
</evidence>
<comment type="function">
    <text evidence="5">The H protein shuttles the methylamine group of glycine from the P protein to the T protein.</text>
</comment>
<dbReference type="PROSITE" id="PS00189">
    <property type="entry name" value="LIPOYL"/>
    <property type="match status" value="1"/>
</dbReference>
<feature type="region of interest" description="Disordered" evidence="6">
    <location>
        <begin position="199"/>
        <end position="218"/>
    </location>
</feature>
<reference evidence="8 9" key="1">
    <citation type="submission" date="2022-09" db="EMBL/GenBank/DDBJ databases">
        <authorList>
            <person name="Palmer J.M."/>
        </authorList>
    </citation>
    <scope>NUCLEOTIDE SEQUENCE [LARGE SCALE GENOMIC DNA]</scope>
    <source>
        <strain evidence="8 9">DSM 7382</strain>
    </source>
</reference>
<dbReference type="GO" id="GO:0005739">
    <property type="term" value="C:mitochondrion"/>
    <property type="evidence" value="ECO:0007669"/>
    <property type="project" value="UniProtKB-SubCell"/>
</dbReference>
<evidence type="ECO:0000256" key="4">
    <source>
        <dbReference type="PIRSR" id="PIRSR617453-50"/>
    </source>
</evidence>
<dbReference type="NCBIfam" id="NF002270">
    <property type="entry name" value="PRK01202.1"/>
    <property type="match status" value="1"/>
</dbReference>
<feature type="compositionally biased region" description="Acidic residues" evidence="6">
    <location>
        <begin position="201"/>
        <end position="212"/>
    </location>
</feature>
<dbReference type="PROSITE" id="PS50968">
    <property type="entry name" value="BIOTINYL_LIPOYL"/>
    <property type="match status" value="1"/>
</dbReference>
<keyword evidence="9" id="KW-1185">Reference proteome</keyword>
<dbReference type="Proteomes" id="UP001385951">
    <property type="component" value="Unassembled WGS sequence"/>
</dbReference>
<evidence type="ECO:0000313" key="8">
    <source>
        <dbReference type="EMBL" id="KAK7680423.1"/>
    </source>
</evidence>
<protein>
    <recommendedName>
        <fullName evidence="5">Glycine cleavage system H protein</fullName>
    </recommendedName>
</protein>
<evidence type="ECO:0000313" key="9">
    <source>
        <dbReference type="Proteomes" id="UP001385951"/>
    </source>
</evidence>
<dbReference type="Pfam" id="PF01597">
    <property type="entry name" value="GCV_H"/>
    <property type="match status" value="1"/>
</dbReference>
<dbReference type="HAMAP" id="MF_00272">
    <property type="entry name" value="GcvH"/>
    <property type="match status" value="1"/>
</dbReference>
<comment type="subunit">
    <text evidence="5">The glycine cleavage system is composed of four proteins: P, T, L and H.</text>
</comment>
<dbReference type="NCBIfam" id="TIGR00527">
    <property type="entry name" value="gcvH"/>
    <property type="match status" value="1"/>
</dbReference>
<keyword evidence="2 4" id="KW-0450">Lipoyl</keyword>
<dbReference type="CDD" id="cd06848">
    <property type="entry name" value="GCS_H"/>
    <property type="match status" value="1"/>
</dbReference>
<dbReference type="InterPro" id="IPR000089">
    <property type="entry name" value="Biotin_lipoyl"/>
</dbReference>
<feature type="compositionally biased region" description="Polar residues" evidence="6">
    <location>
        <begin position="20"/>
        <end position="35"/>
    </location>
</feature>
<keyword evidence="5" id="KW-0496">Mitochondrion</keyword>
<accession>A0AAW0FFE4</accession>
<evidence type="ECO:0000259" key="7">
    <source>
        <dbReference type="PROSITE" id="PS50968"/>
    </source>
</evidence>
<dbReference type="AlphaFoldDB" id="A0AAW0FFE4"/>
<feature type="region of interest" description="Disordered" evidence="6">
    <location>
        <begin position="20"/>
        <end position="46"/>
    </location>
</feature>
<keyword evidence="3 5" id="KW-0809">Transit peptide</keyword>
<dbReference type="Gene3D" id="2.40.50.100">
    <property type="match status" value="1"/>
</dbReference>
<evidence type="ECO:0000256" key="2">
    <source>
        <dbReference type="ARBA" id="ARBA00022823"/>
    </source>
</evidence>
<gene>
    <name evidence="8" type="ORF">QCA50_016420</name>
</gene>
<dbReference type="PANTHER" id="PTHR11715:SF3">
    <property type="entry name" value="GLYCINE CLEAVAGE SYSTEM H PROTEIN-RELATED"/>
    <property type="match status" value="1"/>
</dbReference>
<dbReference type="SUPFAM" id="SSF51230">
    <property type="entry name" value="Single hybrid motif"/>
    <property type="match status" value="1"/>
</dbReference>
<dbReference type="PANTHER" id="PTHR11715">
    <property type="entry name" value="GLYCINE CLEAVAGE SYSTEM H PROTEIN"/>
    <property type="match status" value="1"/>
</dbReference>